<comment type="caution">
    <text evidence="9">The sequence shown here is derived from an EMBL/GenBank/DDBJ whole genome shotgun (WGS) entry which is preliminary data.</text>
</comment>
<evidence type="ECO:0000256" key="7">
    <source>
        <dbReference type="ARBA" id="ARBA00023211"/>
    </source>
</evidence>
<feature type="transmembrane region" description="Helical" evidence="8">
    <location>
        <begin position="72"/>
        <end position="94"/>
    </location>
</feature>
<keyword evidence="6 8" id="KW-0472">Membrane</keyword>
<feature type="transmembrane region" description="Helical" evidence="8">
    <location>
        <begin position="106"/>
        <end position="128"/>
    </location>
</feature>
<gene>
    <name evidence="8" type="primary">mntP</name>
    <name evidence="9" type="ORF">J2Z83_001971</name>
</gene>
<feature type="transmembrane region" description="Helical" evidence="8">
    <location>
        <begin position="6"/>
        <end position="28"/>
    </location>
</feature>
<evidence type="ECO:0000313" key="10">
    <source>
        <dbReference type="Proteomes" id="UP001519345"/>
    </source>
</evidence>
<dbReference type="Proteomes" id="UP001519345">
    <property type="component" value="Unassembled WGS sequence"/>
</dbReference>
<evidence type="ECO:0000256" key="5">
    <source>
        <dbReference type="ARBA" id="ARBA00023065"/>
    </source>
</evidence>
<feature type="transmembrane region" description="Helical" evidence="8">
    <location>
        <begin position="162"/>
        <end position="183"/>
    </location>
</feature>
<keyword evidence="5 8" id="KW-0406">Ion transport</keyword>
<dbReference type="Pfam" id="PF02659">
    <property type="entry name" value="Mntp"/>
    <property type="match status" value="1"/>
</dbReference>
<dbReference type="InterPro" id="IPR003810">
    <property type="entry name" value="Mntp/YtaF"/>
</dbReference>
<protein>
    <recommendedName>
        <fullName evidence="8">Putative manganese efflux pump MntP</fullName>
    </recommendedName>
</protein>
<keyword evidence="3 8" id="KW-0812">Transmembrane</keyword>
<dbReference type="RefSeq" id="WP_209463029.1">
    <property type="nucleotide sequence ID" value="NZ_CP110224.1"/>
</dbReference>
<evidence type="ECO:0000313" key="9">
    <source>
        <dbReference type="EMBL" id="MBP1969863.1"/>
    </source>
</evidence>
<evidence type="ECO:0000256" key="8">
    <source>
        <dbReference type="HAMAP-Rule" id="MF_01521"/>
    </source>
</evidence>
<dbReference type="PANTHER" id="PTHR35529:SF1">
    <property type="entry name" value="MANGANESE EFFLUX PUMP MNTP-RELATED"/>
    <property type="match status" value="1"/>
</dbReference>
<dbReference type="EMBL" id="JAGGKX010000008">
    <property type="protein sequence ID" value="MBP1969863.1"/>
    <property type="molecule type" value="Genomic_DNA"/>
</dbReference>
<evidence type="ECO:0000256" key="4">
    <source>
        <dbReference type="ARBA" id="ARBA00022989"/>
    </source>
</evidence>
<dbReference type="HAMAP" id="MF_01521">
    <property type="entry name" value="MntP_pump"/>
    <property type="match status" value="1"/>
</dbReference>
<comment type="subcellular location">
    <subcellularLocation>
        <location evidence="8">Cell membrane</location>
        <topology evidence="8">Multi-pass membrane protein</topology>
    </subcellularLocation>
</comment>
<sequence length="184" mass="19532">MPSFYIAEFASLLFMALALGMDAFSVCLGIGMQRIRLKRIALIGLVIGLFHFLMPFAGIILGHVISTRIGELTSVLGGIILFGIGAQMLFSGFVYKAKKVIQPIGFGLYILSFSVSIDSFSVGLSLGLSGVETALALFLFGTMSTFLAWTGMLVGKKVHTILGVYSEVLGGSILCGFGLTLLFG</sequence>
<dbReference type="InterPro" id="IPR022929">
    <property type="entry name" value="Put_MntP"/>
</dbReference>
<organism evidence="9 10">
    <name type="scientific">Virgibacillus natechei</name>
    <dbReference type="NCBI Taxonomy" id="1216297"/>
    <lineage>
        <taxon>Bacteria</taxon>
        <taxon>Bacillati</taxon>
        <taxon>Bacillota</taxon>
        <taxon>Bacilli</taxon>
        <taxon>Bacillales</taxon>
        <taxon>Bacillaceae</taxon>
        <taxon>Virgibacillus</taxon>
    </lineage>
</organism>
<comment type="similarity">
    <text evidence="8">Belongs to the MntP (TC 9.B.29) family.</text>
</comment>
<feature type="transmembrane region" description="Helical" evidence="8">
    <location>
        <begin position="134"/>
        <end position="155"/>
    </location>
</feature>
<dbReference type="PANTHER" id="PTHR35529">
    <property type="entry name" value="MANGANESE EFFLUX PUMP MNTP-RELATED"/>
    <property type="match status" value="1"/>
</dbReference>
<keyword evidence="2 8" id="KW-1003">Cell membrane</keyword>
<evidence type="ECO:0000256" key="2">
    <source>
        <dbReference type="ARBA" id="ARBA00022475"/>
    </source>
</evidence>
<proteinExistence type="inferred from homology"/>
<accession>A0ABS4IG71</accession>
<keyword evidence="7 8" id="KW-0464">Manganese</keyword>
<name>A0ABS4IG71_9BACI</name>
<reference evidence="9 10" key="1">
    <citation type="submission" date="2021-03" db="EMBL/GenBank/DDBJ databases">
        <title>Genomic Encyclopedia of Type Strains, Phase IV (KMG-IV): sequencing the most valuable type-strain genomes for metagenomic binning, comparative biology and taxonomic classification.</title>
        <authorList>
            <person name="Goeker M."/>
        </authorList>
    </citation>
    <scope>NUCLEOTIDE SEQUENCE [LARGE SCALE GENOMIC DNA]</scope>
    <source>
        <strain evidence="9 10">DSM 25609</strain>
    </source>
</reference>
<evidence type="ECO:0000256" key="6">
    <source>
        <dbReference type="ARBA" id="ARBA00023136"/>
    </source>
</evidence>
<keyword evidence="1 8" id="KW-0813">Transport</keyword>
<evidence type="ECO:0000256" key="1">
    <source>
        <dbReference type="ARBA" id="ARBA00022448"/>
    </source>
</evidence>
<comment type="function">
    <text evidence="8">Probably functions as a manganese efflux pump.</text>
</comment>
<evidence type="ECO:0000256" key="3">
    <source>
        <dbReference type="ARBA" id="ARBA00022692"/>
    </source>
</evidence>
<keyword evidence="4 8" id="KW-1133">Transmembrane helix</keyword>
<feature type="transmembrane region" description="Helical" evidence="8">
    <location>
        <begin position="40"/>
        <end position="66"/>
    </location>
</feature>
<keyword evidence="10" id="KW-1185">Reference proteome</keyword>